<dbReference type="PANTHER" id="PTHR11042">
    <property type="entry name" value="EUKARYOTIC TRANSLATION INITIATION FACTOR 2-ALPHA KINASE EIF2-ALPHA KINASE -RELATED"/>
    <property type="match status" value="1"/>
</dbReference>
<dbReference type="GO" id="GO:0017148">
    <property type="term" value="P:negative regulation of translation"/>
    <property type="evidence" value="ECO:0007669"/>
    <property type="project" value="UniProtKB-KW"/>
</dbReference>
<keyword evidence="3" id="KW-0808">Transferase</keyword>
<dbReference type="KEGG" id="aaf:AURANDRAFT_72260"/>
<keyword evidence="4" id="KW-0547">Nucleotide-binding</keyword>
<dbReference type="SUPFAM" id="SSF56112">
    <property type="entry name" value="Protein kinase-like (PK-like)"/>
    <property type="match status" value="1"/>
</dbReference>
<dbReference type="InParanoid" id="F0YHS6"/>
<evidence type="ECO:0000259" key="13">
    <source>
        <dbReference type="PROSITE" id="PS50908"/>
    </source>
</evidence>
<dbReference type="EC" id="2.7.11.1" evidence="1"/>
<keyword evidence="6" id="KW-0067">ATP-binding</keyword>
<dbReference type="OrthoDB" id="6778822at2759"/>
<feature type="domain" description="RWD" evidence="13">
    <location>
        <begin position="161"/>
        <end position="275"/>
    </location>
</feature>
<evidence type="ECO:0000256" key="11">
    <source>
        <dbReference type="SAM" id="SignalP"/>
    </source>
</evidence>
<gene>
    <name evidence="14" type="ORF">AURANDRAFT_72260</name>
</gene>
<feature type="region of interest" description="Disordered" evidence="10">
    <location>
        <begin position="289"/>
        <end position="331"/>
    </location>
</feature>
<dbReference type="SUPFAM" id="SSF55681">
    <property type="entry name" value="Class II aaRS and biotin synthetases"/>
    <property type="match status" value="1"/>
</dbReference>
<evidence type="ECO:0000256" key="10">
    <source>
        <dbReference type="SAM" id="MobiDB-lite"/>
    </source>
</evidence>
<evidence type="ECO:0000256" key="8">
    <source>
        <dbReference type="ARBA" id="ARBA00047899"/>
    </source>
</evidence>
<dbReference type="eggNOG" id="KOG1035">
    <property type="taxonomic scope" value="Eukaryota"/>
</dbReference>
<dbReference type="InterPro" id="IPR016135">
    <property type="entry name" value="UBQ-conjugating_enzyme/RWD"/>
</dbReference>
<dbReference type="Gene3D" id="3.10.110.10">
    <property type="entry name" value="Ubiquitin Conjugating Enzyme"/>
    <property type="match status" value="1"/>
</dbReference>
<feature type="chain" id="PRO_5003264644" description="non-specific serine/threonine protein kinase" evidence="11">
    <location>
        <begin position="21"/>
        <end position="1532"/>
    </location>
</feature>
<evidence type="ECO:0000256" key="9">
    <source>
        <dbReference type="ARBA" id="ARBA00048679"/>
    </source>
</evidence>
<dbReference type="GO" id="GO:0004694">
    <property type="term" value="F:eukaryotic translation initiation factor 2alpha kinase activity"/>
    <property type="evidence" value="ECO:0007669"/>
    <property type="project" value="TreeGrafter"/>
</dbReference>
<keyword evidence="15" id="KW-1185">Reference proteome</keyword>
<dbReference type="PROSITE" id="PS50011">
    <property type="entry name" value="PROTEIN_KINASE_DOM"/>
    <property type="match status" value="1"/>
</dbReference>
<dbReference type="GO" id="GO:0005829">
    <property type="term" value="C:cytosol"/>
    <property type="evidence" value="ECO:0007669"/>
    <property type="project" value="TreeGrafter"/>
</dbReference>
<feature type="compositionally biased region" description="Basic and acidic residues" evidence="10">
    <location>
        <begin position="1328"/>
        <end position="1347"/>
    </location>
</feature>
<reference evidence="14 15" key="1">
    <citation type="journal article" date="2011" name="Proc. Natl. Acad. Sci. U.S.A.">
        <title>Niche of harmful alga Aureococcus anophagefferens revealed through ecogenomics.</title>
        <authorList>
            <person name="Gobler C.J."/>
            <person name="Berry D.L."/>
            <person name="Dyhrman S.T."/>
            <person name="Wilhelm S.W."/>
            <person name="Salamov A."/>
            <person name="Lobanov A.V."/>
            <person name="Zhang Y."/>
            <person name="Collier J.L."/>
            <person name="Wurch L.L."/>
            <person name="Kustka A.B."/>
            <person name="Dill B.D."/>
            <person name="Shah M."/>
            <person name="VerBerkmoes N.C."/>
            <person name="Kuo A."/>
            <person name="Terry A."/>
            <person name="Pangilinan J."/>
            <person name="Lindquist E.A."/>
            <person name="Lucas S."/>
            <person name="Paulsen I.T."/>
            <person name="Hattenrath-Lehmann T.K."/>
            <person name="Talmage S.C."/>
            <person name="Walker E.A."/>
            <person name="Koch F."/>
            <person name="Burson A.M."/>
            <person name="Marcoval M.A."/>
            <person name="Tang Y.Z."/>
            <person name="Lecleir G.R."/>
            <person name="Coyne K.J."/>
            <person name="Berg G.M."/>
            <person name="Bertrand E.M."/>
            <person name="Saito M.A."/>
            <person name="Gladyshev V.N."/>
            <person name="Grigoriev I.V."/>
        </authorList>
    </citation>
    <scope>NUCLEOTIDE SEQUENCE [LARGE SCALE GENOMIC DNA]</scope>
    <source>
        <strain evidence="15">CCMP 1984</strain>
    </source>
</reference>
<keyword evidence="5" id="KW-0418">Kinase</keyword>
<dbReference type="InterPro" id="IPR000719">
    <property type="entry name" value="Prot_kinase_dom"/>
</dbReference>
<dbReference type="InterPro" id="IPR050339">
    <property type="entry name" value="CC_SR_Kinase"/>
</dbReference>
<feature type="region of interest" description="Disordered" evidence="10">
    <location>
        <begin position="348"/>
        <end position="372"/>
    </location>
</feature>
<dbReference type="InterPro" id="IPR045864">
    <property type="entry name" value="aa-tRNA-synth_II/BPL/LPL"/>
</dbReference>
<dbReference type="Pfam" id="PF00069">
    <property type="entry name" value="Pkinase"/>
    <property type="match status" value="2"/>
</dbReference>
<dbReference type="Pfam" id="PF05773">
    <property type="entry name" value="RWD"/>
    <property type="match status" value="1"/>
</dbReference>
<evidence type="ECO:0000256" key="2">
    <source>
        <dbReference type="ARBA" id="ARBA00022527"/>
    </source>
</evidence>
<feature type="compositionally biased region" description="Basic and acidic residues" evidence="10">
    <location>
        <begin position="289"/>
        <end position="321"/>
    </location>
</feature>
<dbReference type="PROSITE" id="PS50908">
    <property type="entry name" value="RWD"/>
    <property type="match status" value="1"/>
</dbReference>
<evidence type="ECO:0000256" key="1">
    <source>
        <dbReference type="ARBA" id="ARBA00012513"/>
    </source>
</evidence>
<feature type="region of interest" description="Disordered" evidence="10">
    <location>
        <begin position="1080"/>
        <end position="1113"/>
    </location>
</feature>
<feature type="compositionally biased region" description="Polar residues" evidence="10">
    <location>
        <begin position="1094"/>
        <end position="1108"/>
    </location>
</feature>
<evidence type="ECO:0000256" key="4">
    <source>
        <dbReference type="ARBA" id="ARBA00022741"/>
    </source>
</evidence>
<evidence type="ECO:0000256" key="6">
    <source>
        <dbReference type="ARBA" id="ARBA00022840"/>
    </source>
</evidence>
<organism evidence="15">
    <name type="scientific">Aureococcus anophagefferens</name>
    <name type="common">Harmful bloom alga</name>
    <dbReference type="NCBI Taxonomy" id="44056"/>
    <lineage>
        <taxon>Eukaryota</taxon>
        <taxon>Sar</taxon>
        <taxon>Stramenopiles</taxon>
        <taxon>Ochrophyta</taxon>
        <taxon>Pelagophyceae</taxon>
        <taxon>Pelagomonadales</taxon>
        <taxon>Pelagomonadaceae</taxon>
        <taxon>Aureococcus</taxon>
    </lineage>
</organism>
<evidence type="ECO:0000313" key="15">
    <source>
        <dbReference type="Proteomes" id="UP000002729"/>
    </source>
</evidence>
<evidence type="ECO:0000259" key="12">
    <source>
        <dbReference type="PROSITE" id="PS50011"/>
    </source>
</evidence>
<comment type="catalytic activity">
    <reaction evidence="8">
        <text>L-threonyl-[protein] + ATP = O-phospho-L-threonyl-[protein] + ADP + H(+)</text>
        <dbReference type="Rhea" id="RHEA:46608"/>
        <dbReference type="Rhea" id="RHEA-COMP:11060"/>
        <dbReference type="Rhea" id="RHEA-COMP:11605"/>
        <dbReference type="ChEBI" id="CHEBI:15378"/>
        <dbReference type="ChEBI" id="CHEBI:30013"/>
        <dbReference type="ChEBI" id="CHEBI:30616"/>
        <dbReference type="ChEBI" id="CHEBI:61977"/>
        <dbReference type="ChEBI" id="CHEBI:456216"/>
        <dbReference type="EC" id="2.7.11.1"/>
    </reaction>
</comment>
<sequence>MIARSLSALVLTLAVSIAAAGVGDDGQEKKLQEYMRVGRRPVRVSLAKDRIARFRGAGRLQGIWNHKDAKPGYLEMELPLNKDDSNYLLYTANCKPGKFFSNAINFEEGTIYEVSSFVPTKETTKEVGKFTNPFSAFVDDSTEGGDDSVVDGAENVERRREELEALEAIYGEEKVWVEGDGGDALGVVCVTLEPAAWAAAAAPPRVTVACRRPRGYPESRPLAFDVRVAAADRAAVPTKTLTGLRARLDGVARSLVGDVAIHALCAEAVEALDALEETARPLDEQMALREARERETAAARDGAARRAAEDARRARDAEHRARVASTLEDERGALQRRAEPLRLDSLEGDVARGSLSSDESEGPLGRGDDRESSRFHADFKEVGVLGRGGCGEVCRCLNRLDRRTYAIKKVRLRRGATRRDAKRQLREVEALAAVSHPHVVRYYQAWIEGLEAPREPEMAFEDFDLCQNFSEDDGSDSSSDDDDALGSSTRASAVDRKFGGCLYIQMEYCATTLRQAIDSGRLAGRREDAWRLLRQIIEALAYLHGLKLVHRDLKPANANVLLDAAQNVKLGDLGLATTVEDDDDRAPARDLAARGPRPPNATPTSLAGTERAWSESSATGGAMDDTMTSLTRGVGTFLYRAPEVAAARPGQHYAGQETKICDTTSMHYDHAADMYSLGIVAFEVAHAPWDTAMERVEHIQALRRAGDRPAAAAPGVFAADADATVAALVVALVRQDPGERPGAAALLEGPLLPARAELERPLLERATAALRNPLSETRGVLVDALFDAPTPEVVDLGFDASDDDGAKPAARRRRAAARGHDFGVAPARRRLAAARIERAVVALLERHGCVPFDAPLLRPRPPPRGDGGDGDGGVPLLDARGAVLLLPDESTSGFARRVARRALARPHFGACRRYAAGRVFAARPGARGAARPRERREIAFDVVATAAGREPSGAALCGEALALAAAAAALGEGPGAVTVALGHGALAGAVRALRSDASPPRFREQPCEQLDALFDGTLLAGPPRAGLRRAAALLAAARAAPAADDRARKRWEAARRDAAAAIDDLDAVLACAAYAGLDEGDDEGDECGAPAARSLSTSPGRATPSSWTCEARLEDRARPEEALHRAARRSRKRGPGARVAVDAALPLARPFAGGARFAVSRGGNVVAVGGRYDDALARHASPLDRGAADAAAVAVGCRVDVDALARAAAAAADAAPPLAPLECFVAAEAAPSDESAARSALVVCAFLRRGGVAADYAPLPAEPGAGGKRRDPRRSDHRAACAAWAVPWLATVGRDGALALAHATRPALNRDDLSLDELLEAVVRGRAPEARGRAPRPDDDAVARARGDGGGGLLAQALRSRRDPSPAPSAAAEAPGAPAAERLPVGYAHCASPSAPRAADARRRAAAALEAAGLRRVHLVAWDDAAPALACVSVDAKLRSLRAVGAAAIDLGADAAALRARCDDHGNDRRALRLFVDALLEARAAKRRGGALMVYVYSTHDDALDLLSLPLPAPAAHSKKPNEKAGRKGRKR</sequence>
<dbReference type="GO" id="GO:0005634">
    <property type="term" value="C:nucleus"/>
    <property type="evidence" value="ECO:0007669"/>
    <property type="project" value="TreeGrafter"/>
</dbReference>
<keyword evidence="11" id="KW-0732">Signal</keyword>
<accession>F0YHS6</accession>
<dbReference type="RefSeq" id="XP_009040014.1">
    <property type="nucleotide sequence ID" value="XM_009041766.1"/>
</dbReference>
<dbReference type="EMBL" id="GL833142">
    <property type="protein sequence ID" value="EGB05369.1"/>
    <property type="molecule type" value="Genomic_DNA"/>
</dbReference>
<feature type="signal peptide" evidence="11">
    <location>
        <begin position="1"/>
        <end position="20"/>
    </location>
</feature>
<feature type="domain" description="Protein kinase" evidence="12">
    <location>
        <begin position="379"/>
        <end position="752"/>
    </location>
</feature>
<dbReference type="GO" id="GO:0005524">
    <property type="term" value="F:ATP binding"/>
    <property type="evidence" value="ECO:0007669"/>
    <property type="project" value="UniProtKB-KW"/>
</dbReference>
<dbReference type="SMART" id="SM00220">
    <property type="entry name" value="S_TKc"/>
    <property type="match status" value="1"/>
</dbReference>
<evidence type="ECO:0000256" key="3">
    <source>
        <dbReference type="ARBA" id="ARBA00022679"/>
    </source>
</evidence>
<evidence type="ECO:0000256" key="5">
    <source>
        <dbReference type="ARBA" id="ARBA00022777"/>
    </source>
</evidence>
<protein>
    <recommendedName>
        <fullName evidence="1">non-specific serine/threonine protein kinase</fullName>
        <ecNumber evidence="1">2.7.11.1</ecNumber>
    </recommendedName>
</protein>
<name>F0YHS6_AURAN</name>
<dbReference type="Gene3D" id="3.30.200.20">
    <property type="entry name" value="Phosphorylase Kinase, domain 1"/>
    <property type="match status" value="1"/>
</dbReference>
<dbReference type="PANTHER" id="PTHR11042:SF136">
    <property type="entry name" value="EIF-2-ALPHA KINASE GCN2"/>
    <property type="match status" value="1"/>
</dbReference>
<keyword evidence="2" id="KW-0723">Serine/threonine-protein kinase</keyword>
<feature type="region of interest" description="Disordered" evidence="10">
    <location>
        <begin position="581"/>
        <end position="626"/>
    </location>
</feature>
<evidence type="ECO:0000313" key="14">
    <source>
        <dbReference type="EMBL" id="EGB05369.1"/>
    </source>
</evidence>
<evidence type="ECO:0000256" key="7">
    <source>
        <dbReference type="ARBA" id="ARBA00023193"/>
    </source>
</evidence>
<dbReference type="InterPro" id="IPR011009">
    <property type="entry name" value="Kinase-like_dom_sf"/>
</dbReference>
<keyword evidence="7" id="KW-0652">Protein synthesis inhibitor</keyword>
<dbReference type="InterPro" id="IPR006575">
    <property type="entry name" value="RWD_dom"/>
</dbReference>
<feature type="region of interest" description="Disordered" evidence="10">
    <location>
        <begin position="1328"/>
        <end position="1378"/>
    </location>
</feature>
<feature type="compositionally biased region" description="Low complexity" evidence="10">
    <location>
        <begin position="1368"/>
        <end position="1378"/>
    </location>
</feature>
<dbReference type="Proteomes" id="UP000002729">
    <property type="component" value="Unassembled WGS sequence"/>
</dbReference>
<dbReference type="SUPFAM" id="SSF54495">
    <property type="entry name" value="UBC-like"/>
    <property type="match status" value="1"/>
</dbReference>
<dbReference type="Gene3D" id="1.10.510.10">
    <property type="entry name" value="Transferase(Phosphotransferase) domain 1"/>
    <property type="match status" value="1"/>
</dbReference>
<dbReference type="GeneID" id="20228622"/>
<dbReference type="Gene3D" id="3.30.930.10">
    <property type="entry name" value="Bira Bifunctional Protein, Domain 2"/>
    <property type="match status" value="1"/>
</dbReference>
<comment type="catalytic activity">
    <reaction evidence="9">
        <text>L-seryl-[protein] + ATP = O-phospho-L-seryl-[protein] + ADP + H(+)</text>
        <dbReference type="Rhea" id="RHEA:17989"/>
        <dbReference type="Rhea" id="RHEA-COMP:9863"/>
        <dbReference type="Rhea" id="RHEA-COMP:11604"/>
        <dbReference type="ChEBI" id="CHEBI:15378"/>
        <dbReference type="ChEBI" id="CHEBI:29999"/>
        <dbReference type="ChEBI" id="CHEBI:30616"/>
        <dbReference type="ChEBI" id="CHEBI:83421"/>
        <dbReference type="ChEBI" id="CHEBI:456216"/>
        <dbReference type="EC" id="2.7.11.1"/>
    </reaction>
</comment>
<proteinExistence type="predicted"/>